<organism evidence="3 4">
    <name type="scientific">Lingula anatina</name>
    <name type="common">Brachiopod</name>
    <name type="synonym">Lingula unguis</name>
    <dbReference type="NCBI Taxonomy" id="7574"/>
    <lineage>
        <taxon>Eukaryota</taxon>
        <taxon>Metazoa</taxon>
        <taxon>Spiralia</taxon>
        <taxon>Lophotrochozoa</taxon>
        <taxon>Brachiopoda</taxon>
        <taxon>Linguliformea</taxon>
        <taxon>Lingulata</taxon>
        <taxon>Lingulida</taxon>
        <taxon>Linguloidea</taxon>
        <taxon>Lingulidae</taxon>
        <taxon>Lingula</taxon>
    </lineage>
</organism>
<sequence length="258" mass="30137">MAGKAKTTENPTSRLQTEDEDVDPRPRQLALWIDTESESEPSSQQISRPITPFGPSALDPATVPRRLSSRLVSQTRQRDPEELAIELDMRQTAATNLRNEQLRGRTPSTGARLEKAYQAKLELEITEQERKERKGEEKRKRIAKRLEEIKCKKEQMELEKKKARERKEKLIQENLKSPKIRAEDDASAKERILFEQKCEKECEENQKKYPIKRGVFEETKVPSRLRRWWNGFLNAVRSSSCFGGRRSNRVHPQVRQDE</sequence>
<gene>
    <name evidence="4" type="primary">LOC106176003</name>
</gene>
<proteinExistence type="predicted"/>
<name>A0A1S3JTJ3_LINAN</name>
<evidence type="ECO:0000313" key="3">
    <source>
        <dbReference type="Proteomes" id="UP000085678"/>
    </source>
</evidence>
<accession>A0A1S3JTJ3</accession>
<dbReference type="Proteomes" id="UP000085678">
    <property type="component" value="Unplaced"/>
</dbReference>
<feature type="compositionally biased region" description="Low complexity" evidence="2">
    <location>
        <begin position="40"/>
        <end position="50"/>
    </location>
</feature>
<dbReference type="RefSeq" id="XP_013413662.1">
    <property type="nucleotide sequence ID" value="XM_013558208.1"/>
</dbReference>
<feature type="coiled-coil region" evidence="1">
    <location>
        <begin position="118"/>
        <end position="173"/>
    </location>
</feature>
<dbReference type="AlphaFoldDB" id="A0A1S3JTJ3"/>
<feature type="region of interest" description="Disordered" evidence="2">
    <location>
        <begin position="1"/>
        <end position="81"/>
    </location>
</feature>
<keyword evidence="1" id="KW-0175">Coiled coil</keyword>
<protein>
    <submittedName>
        <fullName evidence="4">Uncharacterized protein KIAA1211 homolog</fullName>
    </submittedName>
</protein>
<dbReference type="KEGG" id="lak:106176003"/>
<dbReference type="InParanoid" id="A0A1S3JTJ3"/>
<reference evidence="4" key="1">
    <citation type="submission" date="2025-08" db="UniProtKB">
        <authorList>
            <consortium name="RefSeq"/>
        </authorList>
    </citation>
    <scope>IDENTIFICATION</scope>
    <source>
        <tissue evidence="4">Gonads</tissue>
    </source>
</reference>
<evidence type="ECO:0000313" key="4">
    <source>
        <dbReference type="RefSeq" id="XP_013413662.1"/>
    </source>
</evidence>
<evidence type="ECO:0000256" key="1">
    <source>
        <dbReference type="SAM" id="Coils"/>
    </source>
</evidence>
<evidence type="ECO:0000256" key="2">
    <source>
        <dbReference type="SAM" id="MobiDB-lite"/>
    </source>
</evidence>
<keyword evidence="3" id="KW-1185">Reference proteome</keyword>
<dbReference type="GeneID" id="106176003"/>